<reference evidence="6" key="1">
    <citation type="submission" date="2020-03" db="EMBL/GenBank/DDBJ databases">
        <title>Transcriptomic Profiling of the Digestive Tract of the Rat Flea, Xenopsylla cheopis, Following Blood Feeding and Infection with Yersinia pestis.</title>
        <authorList>
            <person name="Bland D.M."/>
            <person name="Martens C.A."/>
            <person name="Virtaneva K."/>
            <person name="Kanakabandi K."/>
            <person name="Long D."/>
            <person name="Rosenke R."/>
            <person name="Saturday G.A."/>
            <person name="Hoyt F.H."/>
            <person name="Bruno D.P."/>
            <person name="Ribeiro J.M.C."/>
            <person name="Hinnebusch J."/>
        </authorList>
    </citation>
    <scope>NUCLEOTIDE SEQUENCE</scope>
</reference>
<feature type="signal peptide" evidence="4">
    <location>
        <begin position="1"/>
        <end position="25"/>
    </location>
</feature>
<dbReference type="GO" id="GO:0046167">
    <property type="term" value="P:glycerol-3-phosphate biosynthetic process"/>
    <property type="evidence" value="ECO:0007669"/>
    <property type="project" value="TreeGrafter"/>
</dbReference>
<organism evidence="6">
    <name type="scientific">Xenopsylla cheopis</name>
    <name type="common">Oriental rat flea</name>
    <name type="synonym">Pulex cheopis</name>
    <dbReference type="NCBI Taxonomy" id="163159"/>
    <lineage>
        <taxon>Eukaryota</taxon>
        <taxon>Metazoa</taxon>
        <taxon>Ecdysozoa</taxon>
        <taxon>Arthropoda</taxon>
        <taxon>Hexapoda</taxon>
        <taxon>Insecta</taxon>
        <taxon>Pterygota</taxon>
        <taxon>Neoptera</taxon>
        <taxon>Endopterygota</taxon>
        <taxon>Siphonaptera</taxon>
        <taxon>Pulicidae</taxon>
        <taxon>Xenopsyllinae</taxon>
        <taxon>Xenopsylla</taxon>
    </lineage>
</organism>
<name>A0A6M2DZS8_XENCH</name>
<protein>
    <submittedName>
        <fullName evidence="6">Putative ribulose kinase</fullName>
    </submittedName>
</protein>
<dbReference type="FunFam" id="3.30.420.40:FF:000104">
    <property type="entry name" value="putative glycerol kinase 5"/>
    <property type="match status" value="1"/>
</dbReference>
<evidence type="ECO:0000256" key="4">
    <source>
        <dbReference type="SAM" id="SignalP"/>
    </source>
</evidence>
<dbReference type="Gene3D" id="3.30.420.40">
    <property type="match status" value="2"/>
</dbReference>
<evidence type="ECO:0000259" key="5">
    <source>
        <dbReference type="Pfam" id="PF02782"/>
    </source>
</evidence>
<dbReference type="GO" id="GO:0006641">
    <property type="term" value="P:triglyceride metabolic process"/>
    <property type="evidence" value="ECO:0007669"/>
    <property type="project" value="TreeGrafter"/>
</dbReference>
<keyword evidence="4" id="KW-0732">Signal</keyword>
<evidence type="ECO:0000313" key="6">
    <source>
        <dbReference type="EMBL" id="NOV51742.1"/>
    </source>
</evidence>
<dbReference type="EMBL" id="GIIL01008016">
    <property type="protein sequence ID" value="NOV51742.1"/>
    <property type="molecule type" value="Transcribed_RNA"/>
</dbReference>
<dbReference type="GO" id="GO:0005739">
    <property type="term" value="C:mitochondrion"/>
    <property type="evidence" value="ECO:0007669"/>
    <property type="project" value="TreeGrafter"/>
</dbReference>
<evidence type="ECO:0000256" key="2">
    <source>
        <dbReference type="ARBA" id="ARBA00022679"/>
    </source>
</evidence>
<proteinExistence type="inferred from homology"/>
<accession>A0A6M2DZS8</accession>
<dbReference type="InterPro" id="IPR043129">
    <property type="entry name" value="ATPase_NBD"/>
</dbReference>
<dbReference type="GO" id="GO:0016301">
    <property type="term" value="F:kinase activity"/>
    <property type="evidence" value="ECO:0007669"/>
    <property type="project" value="UniProtKB-KW"/>
</dbReference>
<dbReference type="InterPro" id="IPR018485">
    <property type="entry name" value="FGGY_C"/>
</dbReference>
<keyword evidence="2" id="KW-0808">Transferase</keyword>
<dbReference type="GO" id="GO:0006071">
    <property type="term" value="P:glycerol metabolic process"/>
    <property type="evidence" value="ECO:0007669"/>
    <property type="project" value="TreeGrafter"/>
</dbReference>
<dbReference type="SUPFAM" id="SSF53067">
    <property type="entry name" value="Actin-like ATPase domain"/>
    <property type="match status" value="2"/>
</dbReference>
<dbReference type="AlphaFoldDB" id="A0A6M2DZS8"/>
<keyword evidence="3 6" id="KW-0418">Kinase</keyword>
<dbReference type="PANTHER" id="PTHR10196">
    <property type="entry name" value="SUGAR KINASE"/>
    <property type="match status" value="1"/>
</dbReference>
<feature type="domain" description="Carbohydrate kinase FGGY C-terminal" evidence="5">
    <location>
        <begin position="71"/>
        <end position="258"/>
    </location>
</feature>
<dbReference type="PANTHER" id="PTHR10196:SF68">
    <property type="entry name" value="GLYCEROL KINASE 5-RELATED"/>
    <property type="match status" value="1"/>
</dbReference>
<comment type="similarity">
    <text evidence="1">Belongs to the FGGY kinase family.</text>
</comment>
<sequence>MFDPFTGRWAGWALTLFSIPIEMLPHIVDTAGSFGETHTDVFGSALNIACSISDQSASMWGSQCFLKGDLKVTLGTGSFLDVNTGSSPHASVSGLYPLVGWRLFNGETAYVAEGAANDAGSLIQWAISTGLIKNAEETSSLAQSVEDTDGVFFIPAFSGLGAPVHDHRAATGFLGLRPTTTRAHMVRALLESVAFRVAQLYVCTKQEADYTFKKIRVDGGVSRNTFLCQLLADLTGLPIERGSSEMSVLGSALLAGFTAGVWSSKEELQSIYKIDDTFIPNLERHDKIVNTMEQWERAVERFRDWYEPQDMSPKSSKRDRKAKLQTT</sequence>
<evidence type="ECO:0000256" key="1">
    <source>
        <dbReference type="ARBA" id="ARBA00009156"/>
    </source>
</evidence>
<evidence type="ECO:0000256" key="3">
    <source>
        <dbReference type="ARBA" id="ARBA00022777"/>
    </source>
</evidence>
<feature type="chain" id="PRO_5026973534" evidence="4">
    <location>
        <begin position="26"/>
        <end position="327"/>
    </location>
</feature>
<dbReference type="Pfam" id="PF02782">
    <property type="entry name" value="FGGY_C"/>
    <property type="match status" value="1"/>
</dbReference>